<feature type="domain" description="YtkA-like" evidence="1">
    <location>
        <begin position="57"/>
        <end position="127"/>
    </location>
</feature>
<sequence>MISNWRYLVAIIGIAAIAAIAFSKMHMAPPPSELDLARSKPSEKGIYAVSIDPEAGEVKQGELHNWIVALKTPDGKAVDGAKIAVDGGMPQHGHGLPTAPQMTGELGEGRYRIEGVKFNMGGWWELKFAISAPQGDDNVVFNLVL</sequence>
<accession>A0A7C9V3C4</accession>
<reference evidence="2 3" key="1">
    <citation type="submission" date="2020-02" db="EMBL/GenBank/DDBJ databases">
        <title>Genome sequence of the type strain CGMCC 1.15528 of Mesorhizobium zhangyense.</title>
        <authorList>
            <person name="Gao J."/>
            <person name="Sun J."/>
        </authorList>
    </citation>
    <scope>NUCLEOTIDE SEQUENCE [LARGE SCALE GENOMIC DNA]</scope>
    <source>
        <strain evidence="2 3">CGMCC 1.15528</strain>
    </source>
</reference>
<gene>
    <name evidence="2" type="ORF">G6N74_00250</name>
</gene>
<evidence type="ECO:0000313" key="3">
    <source>
        <dbReference type="Proteomes" id="UP000481252"/>
    </source>
</evidence>
<dbReference type="EMBL" id="JAAKZG010000001">
    <property type="protein sequence ID" value="NGN39485.1"/>
    <property type="molecule type" value="Genomic_DNA"/>
</dbReference>
<protein>
    <submittedName>
        <fullName evidence="2">FixH family protein</fullName>
    </submittedName>
</protein>
<dbReference type="Pfam" id="PF13115">
    <property type="entry name" value="YtkA"/>
    <property type="match status" value="1"/>
</dbReference>
<proteinExistence type="predicted"/>
<evidence type="ECO:0000313" key="2">
    <source>
        <dbReference type="EMBL" id="NGN39485.1"/>
    </source>
</evidence>
<dbReference type="RefSeq" id="WP_165113082.1">
    <property type="nucleotide sequence ID" value="NZ_JAAKZG010000001.1"/>
</dbReference>
<keyword evidence="3" id="KW-1185">Reference proteome</keyword>
<dbReference type="Proteomes" id="UP000481252">
    <property type="component" value="Unassembled WGS sequence"/>
</dbReference>
<evidence type="ECO:0000259" key="1">
    <source>
        <dbReference type="Pfam" id="PF13115"/>
    </source>
</evidence>
<comment type="caution">
    <text evidence="2">The sequence shown here is derived from an EMBL/GenBank/DDBJ whole genome shotgun (WGS) entry which is preliminary data.</text>
</comment>
<dbReference type="AlphaFoldDB" id="A0A7C9V3C4"/>
<dbReference type="InterPro" id="IPR032693">
    <property type="entry name" value="YtkA-like_dom"/>
</dbReference>
<name>A0A7C9V3C4_9HYPH</name>
<organism evidence="2 3">
    <name type="scientific">Mesorhizobium zhangyense</name>
    <dbReference type="NCBI Taxonomy" id="1776730"/>
    <lineage>
        <taxon>Bacteria</taxon>
        <taxon>Pseudomonadati</taxon>
        <taxon>Pseudomonadota</taxon>
        <taxon>Alphaproteobacteria</taxon>
        <taxon>Hyphomicrobiales</taxon>
        <taxon>Phyllobacteriaceae</taxon>
        <taxon>Mesorhizobium</taxon>
    </lineage>
</organism>